<dbReference type="InterPro" id="IPR001055">
    <property type="entry name" value="Adrenodoxin-like"/>
</dbReference>
<sequence length="106" mass="11450">MATLKFIDLGGKEHLVQAETGESVIHAGMSNLVPGLVSDCGGNCACASCHVYVDPEWVDRLAPAQPVEVDMLTCVLEQKATSRLSCQIKMRPELDGLVVHVVKNQF</sequence>
<dbReference type="RefSeq" id="WP_379786581.1">
    <property type="nucleotide sequence ID" value="NZ_JBHSMU010000019.1"/>
</dbReference>
<gene>
    <name evidence="8" type="ORF">ACFPN5_25120</name>
</gene>
<dbReference type="Proteomes" id="UP001596050">
    <property type="component" value="Unassembled WGS sequence"/>
</dbReference>
<proteinExistence type="inferred from homology"/>
<comment type="cofactor">
    <cofactor evidence="6">
        <name>[2Fe-2S] cluster</name>
        <dbReference type="ChEBI" id="CHEBI:190135"/>
    </cofactor>
</comment>
<evidence type="ECO:0000256" key="3">
    <source>
        <dbReference type="ARBA" id="ARBA00022723"/>
    </source>
</evidence>
<comment type="similarity">
    <text evidence="1">Belongs to the adrenodoxin/putidaredoxin family.</text>
</comment>
<dbReference type="EMBL" id="JBHSMU010000019">
    <property type="protein sequence ID" value="MFC5463101.1"/>
    <property type="molecule type" value="Genomic_DNA"/>
</dbReference>
<name>A0ABW0LE40_9BURK</name>
<reference evidence="9" key="1">
    <citation type="journal article" date="2019" name="Int. J. Syst. Evol. Microbiol.">
        <title>The Global Catalogue of Microorganisms (GCM) 10K type strain sequencing project: providing services to taxonomists for standard genome sequencing and annotation.</title>
        <authorList>
            <consortium name="The Broad Institute Genomics Platform"/>
            <consortium name="The Broad Institute Genome Sequencing Center for Infectious Disease"/>
            <person name="Wu L."/>
            <person name="Ma J."/>
        </authorList>
    </citation>
    <scope>NUCLEOTIDE SEQUENCE [LARGE SCALE GENOMIC DNA]</scope>
    <source>
        <strain evidence="9">KACC 12649</strain>
    </source>
</reference>
<evidence type="ECO:0000256" key="2">
    <source>
        <dbReference type="ARBA" id="ARBA00022714"/>
    </source>
</evidence>
<protein>
    <submittedName>
        <fullName evidence="8">2Fe-2S iron-sulfur cluster-binding protein</fullName>
    </submittedName>
</protein>
<dbReference type="PRINTS" id="PR00355">
    <property type="entry name" value="ADRENODOXIN"/>
</dbReference>
<dbReference type="SUPFAM" id="SSF54292">
    <property type="entry name" value="2Fe-2S ferredoxin-like"/>
    <property type="match status" value="1"/>
</dbReference>
<keyword evidence="5" id="KW-0411">Iron-sulfur</keyword>
<dbReference type="CDD" id="cd00207">
    <property type="entry name" value="fer2"/>
    <property type="match status" value="1"/>
</dbReference>
<evidence type="ECO:0000256" key="4">
    <source>
        <dbReference type="ARBA" id="ARBA00023004"/>
    </source>
</evidence>
<evidence type="ECO:0000256" key="5">
    <source>
        <dbReference type="ARBA" id="ARBA00023014"/>
    </source>
</evidence>
<evidence type="ECO:0000259" key="7">
    <source>
        <dbReference type="PROSITE" id="PS51085"/>
    </source>
</evidence>
<comment type="caution">
    <text evidence="8">The sequence shown here is derived from an EMBL/GenBank/DDBJ whole genome shotgun (WGS) entry which is preliminary data.</text>
</comment>
<evidence type="ECO:0000313" key="9">
    <source>
        <dbReference type="Proteomes" id="UP001596050"/>
    </source>
</evidence>
<dbReference type="PANTHER" id="PTHR23426">
    <property type="entry name" value="FERREDOXIN/ADRENODOXIN"/>
    <property type="match status" value="1"/>
</dbReference>
<keyword evidence="3" id="KW-0479">Metal-binding</keyword>
<evidence type="ECO:0000256" key="6">
    <source>
        <dbReference type="ARBA" id="ARBA00034078"/>
    </source>
</evidence>
<dbReference type="Pfam" id="PF00111">
    <property type="entry name" value="Fer2"/>
    <property type="match status" value="1"/>
</dbReference>
<dbReference type="Gene3D" id="3.10.20.30">
    <property type="match status" value="1"/>
</dbReference>
<dbReference type="InterPro" id="IPR036010">
    <property type="entry name" value="2Fe-2S_ferredoxin-like_sf"/>
</dbReference>
<keyword evidence="4" id="KW-0408">Iron</keyword>
<accession>A0ABW0LE40</accession>
<keyword evidence="2" id="KW-0001">2Fe-2S</keyword>
<evidence type="ECO:0000313" key="8">
    <source>
        <dbReference type="EMBL" id="MFC5463101.1"/>
    </source>
</evidence>
<dbReference type="InterPro" id="IPR001041">
    <property type="entry name" value="2Fe-2S_ferredoxin-type"/>
</dbReference>
<dbReference type="InterPro" id="IPR012675">
    <property type="entry name" value="Beta-grasp_dom_sf"/>
</dbReference>
<keyword evidence="9" id="KW-1185">Reference proteome</keyword>
<feature type="domain" description="2Fe-2S ferredoxin-type" evidence="7">
    <location>
        <begin position="2"/>
        <end position="105"/>
    </location>
</feature>
<dbReference type="PROSITE" id="PS51085">
    <property type="entry name" value="2FE2S_FER_2"/>
    <property type="match status" value="1"/>
</dbReference>
<organism evidence="8 9">
    <name type="scientific">Massilia niabensis</name>
    <dbReference type="NCBI Taxonomy" id="544910"/>
    <lineage>
        <taxon>Bacteria</taxon>
        <taxon>Pseudomonadati</taxon>
        <taxon>Pseudomonadota</taxon>
        <taxon>Betaproteobacteria</taxon>
        <taxon>Burkholderiales</taxon>
        <taxon>Oxalobacteraceae</taxon>
        <taxon>Telluria group</taxon>
        <taxon>Massilia</taxon>
    </lineage>
</organism>
<evidence type="ECO:0000256" key="1">
    <source>
        <dbReference type="ARBA" id="ARBA00010914"/>
    </source>
</evidence>
<dbReference type="PANTHER" id="PTHR23426:SF65">
    <property type="entry name" value="FERREDOXIN-2, MITOCHONDRIAL"/>
    <property type="match status" value="1"/>
</dbReference>